<feature type="compositionally biased region" description="Low complexity" evidence="1">
    <location>
        <begin position="496"/>
        <end position="519"/>
    </location>
</feature>
<dbReference type="AlphaFoldDB" id="A0A9W9GD91"/>
<proteinExistence type="predicted"/>
<keyword evidence="3" id="KW-1185">Reference proteome</keyword>
<accession>A0A9W9GD91</accession>
<dbReference type="Proteomes" id="UP001149165">
    <property type="component" value="Unassembled WGS sequence"/>
</dbReference>
<feature type="region of interest" description="Disordered" evidence="1">
    <location>
        <begin position="381"/>
        <end position="423"/>
    </location>
</feature>
<evidence type="ECO:0000313" key="2">
    <source>
        <dbReference type="EMBL" id="KAJ5116200.1"/>
    </source>
</evidence>
<feature type="compositionally biased region" description="Acidic residues" evidence="1">
    <location>
        <begin position="199"/>
        <end position="239"/>
    </location>
</feature>
<feature type="region of interest" description="Disordered" evidence="1">
    <location>
        <begin position="193"/>
        <end position="240"/>
    </location>
</feature>
<dbReference type="OrthoDB" id="4369965at2759"/>
<feature type="region of interest" description="Disordered" evidence="1">
    <location>
        <begin position="492"/>
        <end position="535"/>
    </location>
</feature>
<sequence length="535" mass="61247">MAHSITCDCSRCWPPEEFYRRPETRHLRYSQGAERKRQTFEIRQAQEARAFRKIFESDSTVLYLRLGNVSDPSTPDQEVKSILDDVLYRFGQAKKYFTPYEIQIAYIEWRHHLLQGEIPPSILSRLVMGALIDSAVSEIDKKEINDLLKNDDDIHFPNIPLVLTGMATIYGRWEEQVDDSWMVRFSPDRTARLTKLLPGDEEDKQDEEVDEEEEAEEEEKEGEEEEEEEEEGSLPDDFPDSVLREIMQRNQPDEKKDLPGVFNSYGGSHIGRVRPPYWPVALATQPSGHRYLSDALLNQILPFWEELLKENNSRTVKYYMEKWQHLKPEFENWMQKEKFKLRRKGITDWPAPYSGLPENMGSAESPSDVWDKVYEVKANNKPPGVLSSSKSVQARGRRKQPLKTVSAGSTHQPRDSGDQPASRSVTQLLPAARTPLLDQSSKSVSSSEATLREIQASLHGFVIEQRSSLAEIHSKIDNNDHKVEKRLRGIEERMLGSNSRRSGRFNGSSSPGTGHSSPSRQDESSTPVTGLFSRK</sequence>
<reference evidence="2" key="1">
    <citation type="submission" date="2022-11" db="EMBL/GenBank/DDBJ databases">
        <authorList>
            <person name="Petersen C."/>
        </authorList>
    </citation>
    <scope>NUCLEOTIDE SEQUENCE</scope>
    <source>
        <strain evidence="2">IBT 30069</strain>
    </source>
</reference>
<dbReference type="EMBL" id="JAPQKH010000001">
    <property type="protein sequence ID" value="KAJ5116200.1"/>
    <property type="molecule type" value="Genomic_DNA"/>
</dbReference>
<reference evidence="2" key="2">
    <citation type="journal article" date="2023" name="IMA Fungus">
        <title>Comparative genomic study of the Penicillium genus elucidates a diverse pangenome and 15 lateral gene transfer events.</title>
        <authorList>
            <person name="Petersen C."/>
            <person name="Sorensen T."/>
            <person name="Nielsen M.R."/>
            <person name="Sondergaard T.E."/>
            <person name="Sorensen J.L."/>
            <person name="Fitzpatrick D.A."/>
            <person name="Frisvad J.C."/>
            <person name="Nielsen K.L."/>
        </authorList>
    </citation>
    <scope>NUCLEOTIDE SEQUENCE</scope>
    <source>
        <strain evidence="2">IBT 30069</strain>
    </source>
</reference>
<organism evidence="2 3">
    <name type="scientific">Penicillium angulare</name>
    <dbReference type="NCBI Taxonomy" id="116970"/>
    <lineage>
        <taxon>Eukaryota</taxon>
        <taxon>Fungi</taxon>
        <taxon>Dikarya</taxon>
        <taxon>Ascomycota</taxon>
        <taxon>Pezizomycotina</taxon>
        <taxon>Eurotiomycetes</taxon>
        <taxon>Eurotiomycetidae</taxon>
        <taxon>Eurotiales</taxon>
        <taxon>Aspergillaceae</taxon>
        <taxon>Penicillium</taxon>
    </lineage>
</organism>
<name>A0A9W9GD91_9EURO</name>
<evidence type="ECO:0000256" key="1">
    <source>
        <dbReference type="SAM" id="MobiDB-lite"/>
    </source>
</evidence>
<comment type="caution">
    <text evidence="2">The sequence shown here is derived from an EMBL/GenBank/DDBJ whole genome shotgun (WGS) entry which is preliminary data.</text>
</comment>
<protein>
    <submittedName>
        <fullName evidence="2">Uncharacterized protein</fullName>
    </submittedName>
</protein>
<evidence type="ECO:0000313" key="3">
    <source>
        <dbReference type="Proteomes" id="UP001149165"/>
    </source>
</evidence>
<gene>
    <name evidence="2" type="ORF">N7456_000548</name>
</gene>